<dbReference type="InterPro" id="IPR007848">
    <property type="entry name" value="Small_mtfrase_dom"/>
</dbReference>
<reference evidence="8 9" key="1">
    <citation type="submission" date="2016-11" db="EMBL/GenBank/DDBJ databases">
        <authorList>
            <person name="Jaros S."/>
            <person name="Januszkiewicz K."/>
            <person name="Wedrychowicz H."/>
        </authorList>
    </citation>
    <scope>NUCLEOTIDE SEQUENCE [LARGE SCALE GENOMIC DNA]</scope>
    <source>
        <strain evidence="8 9">DSM 3090</strain>
    </source>
</reference>
<dbReference type="InterPro" id="IPR002052">
    <property type="entry name" value="DNA_methylase_N6_adenine_CS"/>
</dbReference>
<evidence type="ECO:0000256" key="4">
    <source>
        <dbReference type="ARBA" id="ARBA00048391"/>
    </source>
</evidence>
<dbReference type="Gene3D" id="1.10.8.10">
    <property type="entry name" value="DNA helicase RuvA subunit, C-terminal domain"/>
    <property type="match status" value="1"/>
</dbReference>
<sequence length="293" mass="33350">MDIREALLRAYDILKDGHNDTYKLDSQLLLGKVIGKDRMFTITNRDYQLTDGEVKEFFSYVELRRKKMPIKYILNKCEFMGIDFFVRPGVLIPRPDTEILVEWALKTIKHNVKNGVWSEPAMVCDLCCGSGAIGLSIGKLLNEDSIKTMVDLFDISDDALDVTSYNIKSMDLSNFCNAHYSDMLESSIREEKKYHMLLSNPPYISDEDMKGLMDDVKNYEPELALCGGSDGLNFYRKIAHDCRKVILPCGCIGLEIGYNQGEAVSELLRQNNFKDVNVMKDFNGLDRVVIGHL</sequence>
<evidence type="ECO:0000256" key="1">
    <source>
        <dbReference type="ARBA" id="ARBA00022603"/>
    </source>
</evidence>
<dbReference type="InterPro" id="IPR029063">
    <property type="entry name" value="SAM-dependent_MTases_sf"/>
</dbReference>
<dbReference type="RefSeq" id="WP_072904380.1">
    <property type="nucleotide sequence ID" value="NZ_FRAD01000026.1"/>
</dbReference>
<feature type="binding site" evidence="5">
    <location>
        <position position="154"/>
    </location>
    <ligand>
        <name>S-adenosyl-L-methionine</name>
        <dbReference type="ChEBI" id="CHEBI:59789"/>
    </ligand>
</feature>
<dbReference type="AlphaFoldDB" id="A0A1M6S8F7"/>
<dbReference type="GO" id="GO:0102559">
    <property type="term" value="F:peptide chain release factor N(5)-glutamine methyltransferase activity"/>
    <property type="evidence" value="ECO:0007669"/>
    <property type="project" value="UniProtKB-EC"/>
</dbReference>
<keyword evidence="3 5" id="KW-0949">S-adenosyl-L-methionine</keyword>
<dbReference type="STRING" id="1121331.SAMN02745248_02477"/>
<comment type="similarity">
    <text evidence="5">Belongs to the protein N5-glutamine methyltransferase family. PrmC subfamily.</text>
</comment>
<evidence type="ECO:0000313" key="9">
    <source>
        <dbReference type="Proteomes" id="UP000183952"/>
    </source>
</evidence>
<dbReference type="InterPro" id="IPR019874">
    <property type="entry name" value="RF_methyltr_PrmC"/>
</dbReference>
<dbReference type="SUPFAM" id="SSF53335">
    <property type="entry name" value="S-adenosyl-L-methionine-dependent methyltransferases"/>
    <property type="match status" value="1"/>
</dbReference>
<dbReference type="GO" id="GO:0003676">
    <property type="term" value="F:nucleic acid binding"/>
    <property type="evidence" value="ECO:0007669"/>
    <property type="project" value="InterPro"/>
</dbReference>
<feature type="binding site" evidence="5">
    <location>
        <begin position="200"/>
        <end position="203"/>
    </location>
    <ligand>
        <name>substrate</name>
    </ligand>
</feature>
<dbReference type="PANTHER" id="PTHR18895">
    <property type="entry name" value="HEMK METHYLTRANSFERASE"/>
    <property type="match status" value="1"/>
</dbReference>
<name>A0A1M6S8F7_9CLOT</name>
<comment type="caution">
    <text evidence="5">Lacks conserved residue(s) required for the propagation of feature annotation.</text>
</comment>
<evidence type="ECO:0000313" key="8">
    <source>
        <dbReference type="EMBL" id="SHK41013.1"/>
    </source>
</evidence>
<dbReference type="InterPro" id="IPR040758">
    <property type="entry name" value="PrmC_N"/>
</dbReference>
<protein>
    <recommendedName>
        <fullName evidence="5">Release factor glutamine methyltransferase</fullName>
        <shortName evidence="5">RF MTase</shortName>
        <ecNumber evidence="5">2.1.1.297</ecNumber>
    </recommendedName>
    <alternativeName>
        <fullName evidence="5">N5-glutamine methyltransferase PrmC</fullName>
    </alternativeName>
    <alternativeName>
        <fullName evidence="5">Protein-(glutamine-N5) MTase PrmC</fullName>
    </alternativeName>
    <alternativeName>
        <fullName evidence="5">Protein-glutamine N-methyltransferase PrmC</fullName>
    </alternativeName>
</protein>
<evidence type="ECO:0000256" key="2">
    <source>
        <dbReference type="ARBA" id="ARBA00022679"/>
    </source>
</evidence>
<dbReference type="EC" id="2.1.1.297" evidence="5"/>
<evidence type="ECO:0000259" key="7">
    <source>
        <dbReference type="Pfam" id="PF17827"/>
    </source>
</evidence>
<organism evidence="8 9">
    <name type="scientific">Hathewaya proteolytica DSM 3090</name>
    <dbReference type="NCBI Taxonomy" id="1121331"/>
    <lineage>
        <taxon>Bacteria</taxon>
        <taxon>Bacillati</taxon>
        <taxon>Bacillota</taxon>
        <taxon>Clostridia</taxon>
        <taxon>Eubacteriales</taxon>
        <taxon>Clostridiaceae</taxon>
        <taxon>Hathewaya</taxon>
    </lineage>
</organism>
<dbReference type="EMBL" id="FRAD01000026">
    <property type="protein sequence ID" value="SHK41013.1"/>
    <property type="molecule type" value="Genomic_DNA"/>
</dbReference>
<evidence type="ECO:0000256" key="3">
    <source>
        <dbReference type="ARBA" id="ARBA00022691"/>
    </source>
</evidence>
<dbReference type="GO" id="GO:0032259">
    <property type="term" value="P:methylation"/>
    <property type="evidence" value="ECO:0007669"/>
    <property type="project" value="UniProtKB-KW"/>
</dbReference>
<comment type="catalytic activity">
    <reaction evidence="4 5">
        <text>L-glutaminyl-[peptide chain release factor] + S-adenosyl-L-methionine = N(5)-methyl-L-glutaminyl-[peptide chain release factor] + S-adenosyl-L-homocysteine + H(+)</text>
        <dbReference type="Rhea" id="RHEA:42896"/>
        <dbReference type="Rhea" id="RHEA-COMP:10271"/>
        <dbReference type="Rhea" id="RHEA-COMP:10272"/>
        <dbReference type="ChEBI" id="CHEBI:15378"/>
        <dbReference type="ChEBI" id="CHEBI:30011"/>
        <dbReference type="ChEBI" id="CHEBI:57856"/>
        <dbReference type="ChEBI" id="CHEBI:59789"/>
        <dbReference type="ChEBI" id="CHEBI:61891"/>
        <dbReference type="EC" id="2.1.1.297"/>
    </reaction>
</comment>
<feature type="binding site" evidence="5">
    <location>
        <position position="200"/>
    </location>
    <ligand>
        <name>S-adenosyl-L-methionine</name>
        <dbReference type="ChEBI" id="CHEBI:59789"/>
    </ligand>
</feature>
<keyword evidence="2 5" id="KW-0808">Transferase</keyword>
<dbReference type="Pfam" id="PF17827">
    <property type="entry name" value="PrmC_N"/>
    <property type="match status" value="1"/>
</dbReference>
<dbReference type="NCBIfam" id="TIGR00536">
    <property type="entry name" value="hemK_fam"/>
    <property type="match status" value="1"/>
</dbReference>
<accession>A0A1M6S8F7</accession>
<dbReference type="InterPro" id="IPR004556">
    <property type="entry name" value="HemK-like"/>
</dbReference>
<dbReference type="Pfam" id="PF05175">
    <property type="entry name" value="MTS"/>
    <property type="match status" value="1"/>
</dbReference>
<feature type="domain" description="Release factor glutamine methyltransferase N-terminal" evidence="7">
    <location>
        <begin position="5"/>
        <end position="74"/>
    </location>
</feature>
<dbReference type="Gene3D" id="3.40.50.150">
    <property type="entry name" value="Vaccinia Virus protein VP39"/>
    <property type="match status" value="1"/>
</dbReference>
<dbReference type="Proteomes" id="UP000183952">
    <property type="component" value="Unassembled WGS sequence"/>
</dbReference>
<dbReference type="CDD" id="cd02440">
    <property type="entry name" value="AdoMet_MTases"/>
    <property type="match status" value="1"/>
</dbReference>
<dbReference type="NCBIfam" id="TIGR03534">
    <property type="entry name" value="RF_mod_PrmC"/>
    <property type="match status" value="1"/>
</dbReference>
<comment type="function">
    <text evidence="5">Methylates the class 1 translation termination release factors RF1/PrfA and RF2/PrfB on the glutamine residue of the universally conserved GGQ motif.</text>
</comment>
<evidence type="ECO:0000256" key="5">
    <source>
        <dbReference type="HAMAP-Rule" id="MF_02126"/>
    </source>
</evidence>
<dbReference type="PROSITE" id="PS00092">
    <property type="entry name" value="N6_MTASE"/>
    <property type="match status" value="1"/>
</dbReference>
<dbReference type="InterPro" id="IPR050320">
    <property type="entry name" value="N5-glutamine_MTase"/>
</dbReference>
<dbReference type="PANTHER" id="PTHR18895:SF74">
    <property type="entry name" value="MTRF1L RELEASE FACTOR GLUTAMINE METHYLTRANSFERASE"/>
    <property type="match status" value="1"/>
</dbReference>
<keyword evidence="9" id="KW-1185">Reference proteome</keyword>
<gene>
    <name evidence="5" type="primary">prmC</name>
    <name evidence="8" type="ORF">SAMN02745248_02477</name>
</gene>
<evidence type="ECO:0000259" key="6">
    <source>
        <dbReference type="Pfam" id="PF05175"/>
    </source>
</evidence>
<feature type="domain" description="Methyltransferase small" evidence="6">
    <location>
        <begin position="122"/>
        <end position="208"/>
    </location>
</feature>
<keyword evidence="1 5" id="KW-0489">Methyltransferase</keyword>
<proteinExistence type="inferred from homology"/>
<dbReference type="HAMAP" id="MF_02126">
    <property type="entry name" value="RF_methyltr_PrmC"/>
    <property type="match status" value="1"/>
</dbReference>